<feature type="transmembrane region" description="Helical" evidence="2">
    <location>
        <begin position="70"/>
        <end position="89"/>
    </location>
</feature>
<dbReference type="EMBL" id="JAACJK010000163">
    <property type="protein sequence ID" value="KAF5325904.1"/>
    <property type="molecule type" value="Genomic_DNA"/>
</dbReference>
<feature type="region of interest" description="Disordered" evidence="1">
    <location>
        <begin position="1"/>
        <end position="24"/>
    </location>
</feature>
<feature type="transmembrane region" description="Helical" evidence="2">
    <location>
        <begin position="222"/>
        <end position="251"/>
    </location>
</feature>
<feature type="compositionally biased region" description="Polar residues" evidence="1">
    <location>
        <begin position="1"/>
        <end position="12"/>
    </location>
</feature>
<evidence type="ECO:0000256" key="2">
    <source>
        <dbReference type="SAM" id="Phobius"/>
    </source>
</evidence>
<name>A0A8H5F6V3_9AGAR</name>
<evidence type="ECO:0000256" key="1">
    <source>
        <dbReference type="SAM" id="MobiDB-lite"/>
    </source>
</evidence>
<keyword evidence="2" id="KW-1133">Transmembrane helix</keyword>
<keyword evidence="2" id="KW-0812">Transmembrane</keyword>
<dbReference type="AlphaFoldDB" id="A0A8H5F6V3"/>
<proteinExistence type="predicted"/>
<gene>
    <name evidence="4" type="ORF">D9611_000786</name>
</gene>
<keyword evidence="5" id="KW-1185">Reference proteome</keyword>
<protein>
    <recommendedName>
        <fullName evidence="3">DUF6535 domain-containing protein</fullName>
    </recommendedName>
</protein>
<evidence type="ECO:0000313" key="5">
    <source>
        <dbReference type="Proteomes" id="UP000541558"/>
    </source>
</evidence>
<evidence type="ECO:0000259" key="3">
    <source>
        <dbReference type="Pfam" id="PF20153"/>
    </source>
</evidence>
<evidence type="ECO:0000313" key="4">
    <source>
        <dbReference type="EMBL" id="KAF5325904.1"/>
    </source>
</evidence>
<feature type="domain" description="DUF6535" evidence="3">
    <location>
        <begin position="45"/>
        <end position="214"/>
    </location>
</feature>
<dbReference type="Proteomes" id="UP000541558">
    <property type="component" value="Unassembled WGS sequence"/>
</dbReference>
<keyword evidence="2" id="KW-0472">Membrane</keyword>
<feature type="transmembrane region" description="Helical" evidence="2">
    <location>
        <begin position="134"/>
        <end position="156"/>
    </location>
</feature>
<feature type="transmembrane region" description="Helical" evidence="2">
    <location>
        <begin position="190"/>
        <end position="215"/>
    </location>
</feature>
<sequence>MASTPRSENPPANMNVPLGKPERKQTWKCGGKYVYDLPKPKDEPWTELLRPLQSQDAARCDGWKEEVQNLLIFAGLFSAVVTAFVLELYKSLRQDPMELIAAALLKRMGEDPNSKVFSDGFSLPPHVSTRINTLWFLSLVFSLITVLIGTISLQWLREHQRIPDDLEPQIAFSLHVMQAESLDVWLVPHIFNLLSLLLQIALVLFLLGLTELLWIMNRIVGAWVAVAIGLTLLFLVSTTVLPTFQAISLYLPWSPDSPRSPCPYKSPQSWAFHHLVSPIVFAVVQTFGGRLDRYTKIDSRNLMSVKGREDWHGALPHGTGMLFRRKRKDTWLEHSVGWLFQRDYDYLKANSEAEALRSCTHRPVPHYDALRGLLDEKHAAIVTHADFTAVDDCIGSVLAGLNPKYDKSSLYARFIYQMSQSEPFAFRVPSGLDMNEPSLLLEDATLRLFSRDTNSIPAQAEQRALEICVRLTAWMYGGHDDRPYERNRDSELFLIENLPIHWVAELLEMKGVDPICLERVRDQISVILLTFFGRIRTVNLLQELSPTLDTDKYYVGRFVSHAARILTSQEEHSICDELLKCIQHPDTTEYAYQVAFVFCQAIFTRRVSVTPSLQQFISALEEYELSHRGVFKRCPIAGIRASSWEAFIEGAKQLGFDVGRAGVSDSKLSSPSGIAPTQGAADVTIDVLYP</sequence>
<dbReference type="InterPro" id="IPR045338">
    <property type="entry name" value="DUF6535"/>
</dbReference>
<reference evidence="4 5" key="1">
    <citation type="journal article" date="2020" name="ISME J.">
        <title>Uncovering the hidden diversity of litter-decomposition mechanisms in mushroom-forming fungi.</title>
        <authorList>
            <person name="Floudas D."/>
            <person name="Bentzer J."/>
            <person name="Ahren D."/>
            <person name="Johansson T."/>
            <person name="Persson P."/>
            <person name="Tunlid A."/>
        </authorList>
    </citation>
    <scope>NUCLEOTIDE SEQUENCE [LARGE SCALE GENOMIC DNA]</scope>
    <source>
        <strain evidence="4 5">CBS 175.51</strain>
    </source>
</reference>
<accession>A0A8H5F6V3</accession>
<organism evidence="4 5">
    <name type="scientific">Ephemerocybe angulata</name>
    <dbReference type="NCBI Taxonomy" id="980116"/>
    <lineage>
        <taxon>Eukaryota</taxon>
        <taxon>Fungi</taxon>
        <taxon>Dikarya</taxon>
        <taxon>Basidiomycota</taxon>
        <taxon>Agaricomycotina</taxon>
        <taxon>Agaricomycetes</taxon>
        <taxon>Agaricomycetidae</taxon>
        <taxon>Agaricales</taxon>
        <taxon>Agaricineae</taxon>
        <taxon>Psathyrellaceae</taxon>
        <taxon>Ephemerocybe</taxon>
    </lineage>
</organism>
<dbReference type="OrthoDB" id="2885050at2759"/>
<dbReference type="Pfam" id="PF20153">
    <property type="entry name" value="DUF6535"/>
    <property type="match status" value="1"/>
</dbReference>
<comment type="caution">
    <text evidence="4">The sequence shown here is derived from an EMBL/GenBank/DDBJ whole genome shotgun (WGS) entry which is preliminary data.</text>
</comment>